<proteinExistence type="predicted"/>
<protein>
    <submittedName>
        <fullName evidence="1">Uncharacterized protein</fullName>
    </submittedName>
</protein>
<keyword evidence="2" id="KW-1185">Reference proteome</keyword>
<name>A0ACC1NZE2_9PEZI</name>
<evidence type="ECO:0000313" key="2">
    <source>
        <dbReference type="Proteomes" id="UP001143856"/>
    </source>
</evidence>
<accession>A0ACC1NZE2</accession>
<dbReference type="EMBL" id="JAPDGR010001247">
    <property type="protein sequence ID" value="KAJ2984676.1"/>
    <property type="molecule type" value="Genomic_DNA"/>
</dbReference>
<gene>
    <name evidence="1" type="ORF">NUW58_g5934</name>
</gene>
<organism evidence="1 2">
    <name type="scientific">Xylaria curta</name>
    <dbReference type="NCBI Taxonomy" id="42375"/>
    <lineage>
        <taxon>Eukaryota</taxon>
        <taxon>Fungi</taxon>
        <taxon>Dikarya</taxon>
        <taxon>Ascomycota</taxon>
        <taxon>Pezizomycotina</taxon>
        <taxon>Sordariomycetes</taxon>
        <taxon>Xylariomycetidae</taxon>
        <taxon>Xylariales</taxon>
        <taxon>Xylariaceae</taxon>
        <taxon>Xylaria</taxon>
    </lineage>
</organism>
<comment type="caution">
    <text evidence="1">The sequence shown here is derived from an EMBL/GenBank/DDBJ whole genome shotgun (WGS) entry which is preliminary data.</text>
</comment>
<sequence length="207" mass="23525">MDLQPQTVQQCTPTLQPVRDALRQQELSEERVEEIVQEVTELLVQATVQLSLMKGQKMLLASDERQHIGQRIEHFLNFTFGSITAANVRRQQRQEGLGGLDPFSLVFCGLSYKCKDIENMKQDHFDFLIDYIPSFVQRNGLSIHLSRPDISGKVMGHAHRESVNPALSQAFFTSYLDATYKHRKPNAASNALSAVADNLNTVRQKRR</sequence>
<dbReference type="Proteomes" id="UP001143856">
    <property type="component" value="Unassembled WGS sequence"/>
</dbReference>
<evidence type="ECO:0000313" key="1">
    <source>
        <dbReference type="EMBL" id="KAJ2984676.1"/>
    </source>
</evidence>
<reference evidence="1" key="1">
    <citation type="submission" date="2022-10" db="EMBL/GenBank/DDBJ databases">
        <title>Genome Sequence of Xylaria curta.</title>
        <authorList>
            <person name="Buettner E."/>
        </authorList>
    </citation>
    <scope>NUCLEOTIDE SEQUENCE</scope>
    <source>
        <strain evidence="1">Babe10</strain>
    </source>
</reference>